<sequence length="353" mass="37634">MRALTLIPGQADSVALTDEPDAEPGDGELLVHGLALGVCGTDKEIVAGRYGWPPEGREQLVLGHESLGRVERAPEGSGFAQGDLVAGVVRRPDPVPCGACARGEFDMCRNGEYTERGIKQRDGFGSERWTVEPEYAIRLDPALERVGVLVEPTSVVAKAWEQVEVIGRRSWFEPQTVLVTGAGPIGLLAAMIGTQKGLVVHVLDRVDRGPKPELVARLGATYHHVDAAEVMRRLEPDVVIEATGAGRVVLDVMSGTSGYGIVCLTGVSSPGRSLKVDVGALNRQIVLENDVVVGSVNANQRHYRTAADALAAADTEWLDGLISRRVPLADFGQAFTAEDHDVKVVIALDDSQG</sequence>
<keyword evidence="3" id="KW-0862">Zinc</keyword>
<evidence type="ECO:0000256" key="1">
    <source>
        <dbReference type="ARBA" id="ARBA00001947"/>
    </source>
</evidence>
<dbReference type="Proteomes" id="UP001595836">
    <property type="component" value="Unassembled WGS sequence"/>
</dbReference>
<comment type="cofactor">
    <cofactor evidence="1">
        <name>Zn(2+)</name>
        <dbReference type="ChEBI" id="CHEBI:29105"/>
    </cofactor>
</comment>
<dbReference type="InterPro" id="IPR013154">
    <property type="entry name" value="ADH-like_N"/>
</dbReference>
<keyword evidence="2" id="KW-0479">Metal-binding</keyword>
<dbReference type="Pfam" id="PF16912">
    <property type="entry name" value="Glu_dehyd_C"/>
    <property type="match status" value="1"/>
</dbReference>
<dbReference type="PANTHER" id="PTHR43401:SF2">
    <property type="entry name" value="L-THREONINE 3-DEHYDROGENASE"/>
    <property type="match status" value="1"/>
</dbReference>
<organism evidence="7 8">
    <name type="scientific">Dietzia aurantiaca</name>
    <dbReference type="NCBI Taxonomy" id="983873"/>
    <lineage>
        <taxon>Bacteria</taxon>
        <taxon>Bacillati</taxon>
        <taxon>Actinomycetota</taxon>
        <taxon>Actinomycetes</taxon>
        <taxon>Mycobacteriales</taxon>
        <taxon>Dietziaceae</taxon>
        <taxon>Dietzia</taxon>
    </lineage>
</organism>
<dbReference type="RefSeq" id="WP_344992897.1">
    <property type="nucleotide sequence ID" value="NZ_BAABCD010000020.1"/>
</dbReference>
<dbReference type="InterPro" id="IPR031640">
    <property type="entry name" value="Glu_dehyd_C"/>
</dbReference>
<evidence type="ECO:0000259" key="6">
    <source>
        <dbReference type="Pfam" id="PF16912"/>
    </source>
</evidence>
<dbReference type="EMBL" id="JBHSHP010000060">
    <property type="protein sequence ID" value="MFC4756436.1"/>
    <property type="molecule type" value="Genomic_DNA"/>
</dbReference>
<keyword evidence="4" id="KW-0560">Oxidoreductase</keyword>
<accession>A0ABV9PU54</accession>
<protein>
    <submittedName>
        <fullName evidence="7">Glucose 1-dehydrogenase</fullName>
    </submittedName>
</protein>
<keyword evidence="8" id="KW-1185">Reference proteome</keyword>
<reference evidence="8" key="1">
    <citation type="journal article" date="2019" name="Int. J. Syst. Evol. Microbiol.">
        <title>The Global Catalogue of Microorganisms (GCM) 10K type strain sequencing project: providing services to taxonomists for standard genome sequencing and annotation.</title>
        <authorList>
            <consortium name="The Broad Institute Genomics Platform"/>
            <consortium name="The Broad Institute Genome Sequencing Center for Infectious Disease"/>
            <person name="Wu L."/>
            <person name="Ma J."/>
        </authorList>
    </citation>
    <scope>NUCLEOTIDE SEQUENCE [LARGE SCALE GENOMIC DNA]</scope>
    <source>
        <strain evidence="8">JCM 11882</strain>
    </source>
</reference>
<evidence type="ECO:0000313" key="8">
    <source>
        <dbReference type="Proteomes" id="UP001595836"/>
    </source>
</evidence>
<dbReference type="Gene3D" id="3.40.50.720">
    <property type="entry name" value="NAD(P)-binding Rossmann-like Domain"/>
    <property type="match status" value="1"/>
</dbReference>
<evidence type="ECO:0000256" key="4">
    <source>
        <dbReference type="ARBA" id="ARBA00023002"/>
    </source>
</evidence>
<dbReference type="InterPro" id="IPR011032">
    <property type="entry name" value="GroES-like_sf"/>
</dbReference>
<dbReference type="Pfam" id="PF08240">
    <property type="entry name" value="ADH_N"/>
    <property type="match status" value="1"/>
</dbReference>
<dbReference type="InterPro" id="IPR036291">
    <property type="entry name" value="NAD(P)-bd_dom_sf"/>
</dbReference>
<feature type="domain" description="Glucose dehydrogenase C-terminal" evidence="6">
    <location>
        <begin position="145"/>
        <end position="348"/>
    </location>
</feature>
<name>A0ABV9PU54_9ACTN</name>
<evidence type="ECO:0000259" key="5">
    <source>
        <dbReference type="Pfam" id="PF08240"/>
    </source>
</evidence>
<comment type="caution">
    <text evidence="7">The sequence shown here is derived from an EMBL/GenBank/DDBJ whole genome shotgun (WGS) entry which is preliminary data.</text>
</comment>
<dbReference type="PANTHER" id="PTHR43401">
    <property type="entry name" value="L-THREONINE 3-DEHYDROGENASE"/>
    <property type="match status" value="1"/>
</dbReference>
<dbReference type="SUPFAM" id="SSF51735">
    <property type="entry name" value="NAD(P)-binding Rossmann-fold domains"/>
    <property type="match status" value="1"/>
</dbReference>
<evidence type="ECO:0000256" key="3">
    <source>
        <dbReference type="ARBA" id="ARBA00022833"/>
    </source>
</evidence>
<dbReference type="InterPro" id="IPR050129">
    <property type="entry name" value="Zn_alcohol_dh"/>
</dbReference>
<dbReference type="CDD" id="cd08230">
    <property type="entry name" value="glucose_DH"/>
    <property type="match status" value="1"/>
</dbReference>
<evidence type="ECO:0000256" key="2">
    <source>
        <dbReference type="ARBA" id="ARBA00022723"/>
    </source>
</evidence>
<evidence type="ECO:0000313" key="7">
    <source>
        <dbReference type="EMBL" id="MFC4756436.1"/>
    </source>
</evidence>
<gene>
    <name evidence="7" type="ORF">ACFO7U_16815</name>
</gene>
<dbReference type="Gene3D" id="3.90.180.10">
    <property type="entry name" value="Medium-chain alcohol dehydrogenases, catalytic domain"/>
    <property type="match status" value="1"/>
</dbReference>
<dbReference type="SUPFAM" id="SSF50129">
    <property type="entry name" value="GroES-like"/>
    <property type="match status" value="1"/>
</dbReference>
<feature type="domain" description="Alcohol dehydrogenase-like N-terminal" evidence="5">
    <location>
        <begin position="25"/>
        <end position="138"/>
    </location>
</feature>
<proteinExistence type="predicted"/>